<dbReference type="PANTHER" id="PTHR43744">
    <property type="entry name" value="ABC TRANSPORTER PERMEASE PROTEIN MG189-RELATED-RELATED"/>
    <property type="match status" value="1"/>
</dbReference>
<evidence type="ECO:0000256" key="1">
    <source>
        <dbReference type="ARBA" id="ARBA00004651"/>
    </source>
</evidence>
<dbReference type="Pfam" id="PF00528">
    <property type="entry name" value="BPD_transp_1"/>
    <property type="match status" value="1"/>
</dbReference>
<gene>
    <name evidence="9" type="ORF">DXC39_23700</name>
</gene>
<evidence type="ECO:0000256" key="3">
    <source>
        <dbReference type="ARBA" id="ARBA00022475"/>
    </source>
</evidence>
<dbReference type="SUPFAM" id="SSF161098">
    <property type="entry name" value="MetI-like"/>
    <property type="match status" value="1"/>
</dbReference>
<feature type="transmembrane region" description="Helical" evidence="7">
    <location>
        <begin position="243"/>
        <end position="263"/>
    </location>
</feature>
<dbReference type="RefSeq" id="WP_117622937.1">
    <property type="nucleotide sequence ID" value="NZ_QRQF01000033.1"/>
</dbReference>
<dbReference type="Proteomes" id="UP000261257">
    <property type="component" value="Unassembled WGS sequence"/>
</dbReference>
<dbReference type="InterPro" id="IPR035906">
    <property type="entry name" value="MetI-like_sf"/>
</dbReference>
<dbReference type="EMBL" id="QSSQ01000032">
    <property type="protein sequence ID" value="RGL99132.1"/>
    <property type="molecule type" value="Genomic_DNA"/>
</dbReference>
<comment type="subcellular location">
    <subcellularLocation>
        <location evidence="1 7">Cell membrane</location>
        <topology evidence="1 7">Multi-pass membrane protein</topology>
    </subcellularLocation>
</comment>
<feature type="transmembrane region" description="Helical" evidence="7">
    <location>
        <begin position="140"/>
        <end position="163"/>
    </location>
</feature>
<keyword evidence="4 7" id="KW-0812">Transmembrane</keyword>
<protein>
    <submittedName>
        <fullName evidence="9">Carbohydrate ABC transporter permease</fullName>
    </submittedName>
</protein>
<sequence>MINRIKKTANKFGIHMVLILLTIVSIGPVGLVVINSMKPHAMIVKNPLSFPTTIEIANFKTAWEAGNLAVGFKNSILMTICSVIIAVFASFLAGYALSGNRMKHTSPFIIYFMVSMTIPLQLFLFPLFFIYAKLKLVGNIYAVSVILAATNIPMSVFLMRTAFLSIPDDLESAARIDGASTIQVLRWIMLPLMSPAFITVSIVVGLNVWKNYLIVSTFLQGKDNYTAPMGLLSLNGTYTQDQGVMMAGALMLIGPILIFFLALQKYFIEGIVGGAVKG</sequence>
<feature type="transmembrane region" description="Helical" evidence="7">
    <location>
        <begin position="109"/>
        <end position="134"/>
    </location>
</feature>
<organism evidence="9 10">
    <name type="scientific">Hungatella hathewayi</name>
    <dbReference type="NCBI Taxonomy" id="154046"/>
    <lineage>
        <taxon>Bacteria</taxon>
        <taxon>Bacillati</taxon>
        <taxon>Bacillota</taxon>
        <taxon>Clostridia</taxon>
        <taxon>Lachnospirales</taxon>
        <taxon>Lachnospiraceae</taxon>
        <taxon>Hungatella</taxon>
    </lineage>
</organism>
<evidence type="ECO:0000259" key="8">
    <source>
        <dbReference type="PROSITE" id="PS50928"/>
    </source>
</evidence>
<evidence type="ECO:0000256" key="6">
    <source>
        <dbReference type="ARBA" id="ARBA00023136"/>
    </source>
</evidence>
<reference evidence="9 10" key="1">
    <citation type="submission" date="2018-08" db="EMBL/GenBank/DDBJ databases">
        <title>A genome reference for cultivated species of the human gut microbiota.</title>
        <authorList>
            <person name="Zou Y."/>
            <person name="Xue W."/>
            <person name="Luo G."/>
        </authorList>
    </citation>
    <scope>NUCLEOTIDE SEQUENCE [LARGE SCALE GENOMIC DNA]</scope>
    <source>
        <strain evidence="9 10">TF05-11AC</strain>
    </source>
</reference>
<name>A0A3E4U1L1_9FIRM</name>
<evidence type="ECO:0000313" key="10">
    <source>
        <dbReference type="Proteomes" id="UP000261257"/>
    </source>
</evidence>
<evidence type="ECO:0000256" key="7">
    <source>
        <dbReference type="RuleBase" id="RU363032"/>
    </source>
</evidence>
<dbReference type="CDD" id="cd06261">
    <property type="entry name" value="TM_PBP2"/>
    <property type="match status" value="1"/>
</dbReference>
<feature type="domain" description="ABC transmembrane type-1" evidence="8">
    <location>
        <begin position="72"/>
        <end position="263"/>
    </location>
</feature>
<dbReference type="GO" id="GO:0005886">
    <property type="term" value="C:plasma membrane"/>
    <property type="evidence" value="ECO:0007669"/>
    <property type="project" value="UniProtKB-SubCell"/>
</dbReference>
<evidence type="ECO:0000256" key="5">
    <source>
        <dbReference type="ARBA" id="ARBA00022989"/>
    </source>
</evidence>
<dbReference type="InterPro" id="IPR000515">
    <property type="entry name" value="MetI-like"/>
</dbReference>
<evidence type="ECO:0000313" key="9">
    <source>
        <dbReference type="EMBL" id="RGL99132.1"/>
    </source>
</evidence>
<keyword evidence="2 7" id="KW-0813">Transport</keyword>
<accession>A0A3E4U1L1</accession>
<comment type="caution">
    <text evidence="9">The sequence shown here is derived from an EMBL/GenBank/DDBJ whole genome shotgun (WGS) entry which is preliminary data.</text>
</comment>
<comment type="similarity">
    <text evidence="7">Belongs to the binding-protein-dependent transport system permease family.</text>
</comment>
<keyword evidence="5 7" id="KW-1133">Transmembrane helix</keyword>
<dbReference type="Gene3D" id="1.10.3720.10">
    <property type="entry name" value="MetI-like"/>
    <property type="match status" value="1"/>
</dbReference>
<keyword evidence="6 7" id="KW-0472">Membrane</keyword>
<feature type="transmembrane region" description="Helical" evidence="7">
    <location>
        <begin position="184"/>
        <end position="209"/>
    </location>
</feature>
<evidence type="ECO:0000256" key="2">
    <source>
        <dbReference type="ARBA" id="ARBA00022448"/>
    </source>
</evidence>
<dbReference type="AlphaFoldDB" id="A0A3E4U1L1"/>
<dbReference type="PANTHER" id="PTHR43744:SF12">
    <property type="entry name" value="ABC TRANSPORTER PERMEASE PROTEIN MG189-RELATED"/>
    <property type="match status" value="1"/>
</dbReference>
<feature type="transmembrane region" description="Helical" evidence="7">
    <location>
        <begin position="76"/>
        <end position="97"/>
    </location>
</feature>
<feature type="transmembrane region" description="Helical" evidence="7">
    <location>
        <begin position="12"/>
        <end position="34"/>
    </location>
</feature>
<dbReference type="GO" id="GO:0055085">
    <property type="term" value="P:transmembrane transport"/>
    <property type="evidence" value="ECO:0007669"/>
    <property type="project" value="InterPro"/>
</dbReference>
<dbReference type="PROSITE" id="PS50928">
    <property type="entry name" value="ABC_TM1"/>
    <property type="match status" value="1"/>
</dbReference>
<proteinExistence type="inferred from homology"/>
<evidence type="ECO:0000256" key="4">
    <source>
        <dbReference type="ARBA" id="ARBA00022692"/>
    </source>
</evidence>
<keyword evidence="3" id="KW-1003">Cell membrane</keyword>